<dbReference type="Pfam" id="PF12999">
    <property type="entry name" value="PRKCSH-like"/>
    <property type="match status" value="1"/>
</dbReference>
<reference evidence="8" key="1">
    <citation type="submission" date="2022-08" db="EMBL/GenBank/DDBJ databases">
        <title>Novel sulfate-reducing endosymbionts in the free-living metamonad Anaeramoeba.</title>
        <authorList>
            <person name="Jerlstrom-Hultqvist J."/>
            <person name="Cepicka I."/>
            <person name="Gallot-Lavallee L."/>
            <person name="Salas-Leiva D."/>
            <person name="Curtis B.A."/>
            <person name="Zahonova K."/>
            <person name="Pipaliya S."/>
            <person name="Dacks J."/>
            <person name="Roger A.J."/>
        </authorList>
    </citation>
    <scope>NUCLEOTIDE SEQUENCE</scope>
    <source>
        <strain evidence="8">Schooner1</strain>
    </source>
</reference>
<evidence type="ECO:0000256" key="1">
    <source>
        <dbReference type="ARBA" id="ARBA00022387"/>
    </source>
</evidence>
<feature type="region of interest" description="Disordered" evidence="6">
    <location>
        <begin position="371"/>
        <end position="396"/>
    </location>
</feature>
<keyword evidence="4" id="KW-1015">Disulfide bond</keyword>
<dbReference type="Gene3D" id="4.10.400.10">
    <property type="entry name" value="Low-density Lipoprotein Receptor"/>
    <property type="match status" value="1"/>
</dbReference>
<dbReference type="SUPFAM" id="SSF50911">
    <property type="entry name" value="Mannose 6-phosphate receptor domain"/>
    <property type="match status" value="1"/>
</dbReference>
<protein>
    <recommendedName>
        <fullName evidence="1">Glucosidase 2 subunit beta</fullName>
    </recommendedName>
</protein>
<evidence type="ECO:0000256" key="6">
    <source>
        <dbReference type="SAM" id="MobiDB-lite"/>
    </source>
</evidence>
<accession>A0ABQ8X884</accession>
<keyword evidence="9" id="KW-1185">Reference proteome</keyword>
<dbReference type="InterPro" id="IPR009011">
    <property type="entry name" value="Man6P_isomerase_rcpt-bd_dom_sf"/>
</dbReference>
<proteinExistence type="predicted"/>
<name>A0ABQ8X884_9EUKA</name>
<dbReference type="InterPro" id="IPR039794">
    <property type="entry name" value="Gtb1-like"/>
</dbReference>
<dbReference type="EMBL" id="JAOAOG010000329">
    <property type="protein sequence ID" value="KAJ6228257.1"/>
    <property type="molecule type" value="Genomic_DNA"/>
</dbReference>
<evidence type="ECO:0000313" key="8">
    <source>
        <dbReference type="EMBL" id="KAJ6228257.1"/>
    </source>
</evidence>
<evidence type="ECO:0000313" key="9">
    <source>
        <dbReference type="Proteomes" id="UP001150062"/>
    </source>
</evidence>
<dbReference type="PANTHER" id="PTHR12630:SF1">
    <property type="entry name" value="GLUCOSIDASE 2 SUBUNIT BETA"/>
    <property type="match status" value="1"/>
</dbReference>
<dbReference type="InterPro" id="IPR036607">
    <property type="entry name" value="PRKCSH"/>
</dbReference>
<dbReference type="PROSITE" id="PS51914">
    <property type="entry name" value="MRH"/>
    <property type="match status" value="1"/>
</dbReference>
<dbReference type="InterPro" id="IPR028146">
    <property type="entry name" value="PRKCSH_N"/>
</dbReference>
<dbReference type="CDD" id="cd00112">
    <property type="entry name" value="LDLa"/>
    <property type="match status" value="1"/>
</dbReference>
<dbReference type="InterPro" id="IPR044865">
    <property type="entry name" value="MRH_dom"/>
</dbReference>
<evidence type="ECO:0000259" key="7">
    <source>
        <dbReference type="PROSITE" id="PS51914"/>
    </source>
</evidence>
<feature type="domain" description="MRH" evidence="7">
    <location>
        <begin position="330"/>
        <end position="450"/>
    </location>
</feature>
<dbReference type="SMART" id="SM00192">
    <property type="entry name" value="LDLa"/>
    <property type="match status" value="1"/>
</dbReference>
<sequence>MLIFFFGTLNSQTDQSFFQIFSDQQMFCFCKGFILFLTSLIVSSYCCQAAIVGIDPSLASHYSDPKTFTCLDNSKTIPKSYVNDNYCDCEDGSDEPGTSACPKGNFYCHNEGLLSKSIPSSRVNDGICDCCSGEDEVSGKVKCTNTCKELYLDQISDQLKEQEIQEEGYKLRLEIRKETNEKKQYLQEQIEITKEEYEKAEQESEKMSEKQQVCEKWIYAQKKNRKKVLKKMIQERLVSKNMEIANSEEKNDKDFCFLHKDPKIKKITKEFKNLFFGAAKKELEDLKKKIIREKSSMFTEKRNKKTEKEKFEKIGDLDLGIDNEFYYLFDNCIEYKENKYTYEVCPFDKVTQKENGNTYKLGNFKQWGELTNQESDSDNDNENENENEKKNAKANKEQMEFTGGDKCWNGPNRSTTVLLKCGLKNEIKNVQEVSICKYQMTLLTPIVCEKPKNKITIPDLTTNQEKKNIHDEL</sequence>
<keyword evidence="5" id="KW-0175">Coiled coil</keyword>
<dbReference type="SUPFAM" id="SSF57424">
    <property type="entry name" value="LDL receptor-like module"/>
    <property type="match status" value="1"/>
</dbReference>
<evidence type="ECO:0000256" key="4">
    <source>
        <dbReference type="ARBA" id="ARBA00023157"/>
    </source>
</evidence>
<dbReference type="Gene3D" id="2.70.130.10">
    <property type="entry name" value="Mannose-6-phosphate receptor binding domain"/>
    <property type="match status" value="1"/>
</dbReference>
<dbReference type="InterPro" id="IPR036055">
    <property type="entry name" value="LDL_receptor-like_sf"/>
</dbReference>
<gene>
    <name evidence="8" type="ORF">M0813_09085</name>
</gene>
<dbReference type="Proteomes" id="UP001150062">
    <property type="component" value="Unassembled WGS sequence"/>
</dbReference>
<keyword evidence="3" id="KW-0256">Endoplasmic reticulum</keyword>
<evidence type="ECO:0000256" key="5">
    <source>
        <dbReference type="SAM" id="Coils"/>
    </source>
</evidence>
<keyword evidence="2" id="KW-0732">Signal</keyword>
<feature type="compositionally biased region" description="Acidic residues" evidence="6">
    <location>
        <begin position="375"/>
        <end position="385"/>
    </location>
</feature>
<evidence type="ECO:0000256" key="3">
    <source>
        <dbReference type="ARBA" id="ARBA00022824"/>
    </source>
</evidence>
<organism evidence="8 9">
    <name type="scientific">Anaeramoeba flamelloides</name>
    <dbReference type="NCBI Taxonomy" id="1746091"/>
    <lineage>
        <taxon>Eukaryota</taxon>
        <taxon>Metamonada</taxon>
        <taxon>Anaeramoebidae</taxon>
        <taxon>Anaeramoeba</taxon>
    </lineage>
</organism>
<feature type="coiled-coil region" evidence="5">
    <location>
        <begin position="152"/>
        <end position="250"/>
    </location>
</feature>
<dbReference type="PANTHER" id="PTHR12630">
    <property type="entry name" value="N-LINKED OLIGOSACCHARIDE PROCESSING"/>
    <property type="match status" value="1"/>
</dbReference>
<feature type="compositionally biased region" description="Basic and acidic residues" evidence="6">
    <location>
        <begin position="386"/>
        <end position="396"/>
    </location>
</feature>
<evidence type="ECO:0000256" key="2">
    <source>
        <dbReference type="ARBA" id="ARBA00022729"/>
    </source>
</evidence>
<dbReference type="Pfam" id="PF13015">
    <property type="entry name" value="PRKCSH_1"/>
    <property type="match status" value="1"/>
</dbReference>
<dbReference type="InterPro" id="IPR002172">
    <property type="entry name" value="LDrepeatLR_classA_rpt"/>
</dbReference>
<comment type="caution">
    <text evidence="8">The sequence shown here is derived from an EMBL/GenBank/DDBJ whole genome shotgun (WGS) entry which is preliminary data.</text>
</comment>